<proteinExistence type="predicted"/>
<dbReference type="Proteomes" id="UP000037460">
    <property type="component" value="Unassembled WGS sequence"/>
</dbReference>
<gene>
    <name evidence="2" type="ORF">Ctob_016217</name>
</gene>
<accession>A0A0M0K8Q2</accession>
<evidence type="ECO:0000256" key="1">
    <source>
        <dbReference type="SAM" id="MobiDB-lite"/>
    </source>
</evidence>
<organism evidence="2 3">
    <name type="scientific">Chrysochromulina tobinii</name>
    <dbReference type="NCBI Taxonomy" id="1460289"/>
    <lineage>
        <taxon>Eukaryota</taxon>
        <taxon>Haptista</taxon>
        <taxon>Haptophyta</taxon>
        <taxon>Prymnesiophyceae</taxon>
        <taxon>Prymnesiales</taxon>
        <taxon>Chrysochromulinaceae</taxon>
        <taxon>Chrysochromulina</taxon>
    </lineage>
</organism>
<reference evidence="3" key="1">
    <citation type="journal article" date="2015" name="PLoS Genet.">
        <title>Genome Sequence and Transcriptome Analyses of Chrysochromulina tobin: Metabolic Tools for Enhanced Algal Fitness in the Prominent Order Prymnesiales (Haptophyceae).</title>
        <authorList>
            <person name="Hovde B.T."/>
            <person name="Deodato C.R."/>
            <person name="Hunsperger H.M."/>
            <person name="Ryken S.A."/>
            <person name="Yost W."/>
            <person name="Jha R.K."/>
            <person name="Patterson J."/>
            <person name="Monnat R.J. Jr."/>
            <person name="Barlow S.B."/>
            <person name="Starkenburg S.R."/>
            <person name="Cattolico R.A."/>
        </authorList>
    </citation>
    <scope>NUCLEOTIDE SEQUENCE</scope>
    <source>
        <strain evidence="3">CCMP291</strain>
    </source>
</reference>
<dbReference type="AlphaFoldDB" id="A0A0M0K8Q2"/>
<feature type="compositionally biased region" description="Basic and acidic residues" evidence="1">
    <location>
        <begin position="401"/>
        <end position="444"/>
    </location>
</feature>
<feature type="region of interest" description="Disordered" evidence="1">
    <location>
        <begin position="378"/>
        <end position="450"/>
    </location>
</feature>
<protein>
    <submittedName>
        <fullName evidence="2">Uncharacterized protein</fullName>
    </submittedName>
</protein>
<name>A0A0M0K8Q2_9EUKA</name>
<evidence type="ECO:0000313" key="2">
    <source>
        <dbReference type="EMBL" id="KOO34778.1"/>
    </source>
</evidence>
<sequence length="450" mass="49175">MLAAVTAPDDSGAGVAPAADLNVGDTLDVLKISHGALRIELTTNDVTFLKVMLAVVRPRTETSSPSWSDDNTSAVKAIHLIHFVVSCFILRMPESAISKLAKEVGEKWEDAHDRLMVKVLGHAAVGLEPQWTNDSKSVNKVENKACSGRVCKTHSWCGFNADKTAFLLPEASRGRVAMCLGKLAATWDGTLRFPWSGDDAGSSAGRADKPKSKAAPLVIDFARLKWCAMTPDVVSIGIHPLTSSSQLLLKIPDDSFGLSVQVMVQNKLPEAFHGAVNLSGPNRLVHQSGVFTYDTSPPISLPRPLAREGAHSYLDEEDEDDDFESEKGYASMFSKEQLLARGDLTLAEGYAVLKLHLQKLKDPEPLQKKQRADKWVLLDDQWRSDDGDEESPSEGESESDEGVHAEEEVCAKARGRSAPEARAERAAMRDLHPDRMDWDREREAALGSGW</sequence>
<evidence type="ECO:0000313" key="3">
    <source>
        <dbReference type="Proteomes" id="UP000037460"/>
    </source>
</evidence>
<dbReference type="EMBL" id="JWZX01001095">
    <property type="protein sequence ID" value="KOO34778.1"/>
    <property type="molecule type" value="Genomic_DNA"/>
</dbReference>
<keyword evidence="3" id="KW-1185">Reference proteome</keyword>
<comment type="caution">
    <text evidence="2">The sequence shown here is derived from an EMBL/GenBank/DDBJ whole genome shotgun (WGS) entry which is preliminary data.</text>
</comment>
<feature type="compositionally biased region" description="Acidic residues" evidence="1">
    <location>
        <begin position="386"/>
        <end position="400"/>
    </location>
</feature>